<sequence length="479" mass="52045">MSSFFPASSYKPQIRQEGFHLPSPTPPPQQQQFDANGLFGGFALPDPFRKSQPGSMDFSDELASLMAHSPAPPHHQSHERSTHSPDTQEPQQYRHNIFDISAPATYPTNTSNNTQQYALQPHLPPFHDPYGTPNTNNGAPPSPHASHPPPHFNSTLPALSSSLRFDPREPHPPPSSFPGPRSPSRSRSRDVHGTTHGGPVRPKRGSVSSTSPPRHTILIPHRPPLALHTHAGSAWAQEFSLPTPDSLGGGFAGSYGPSTSPKELDVQQQVNGNQTNGMDAAAKQAALANEKRRRRRESHNAVERRRRDNINEKISELATLIPECLLDPTAPVPTPTSPTPDDPLFAGIASPKDEDTVSASAKADDAVVKANKGMILRKSVEYIRYLQQLVSAQATRNRELEAQLSTLRSPSSSLTSDSPPYPPAALSSSTKWDLEEVSEGDDMEMDGSVGDEGERGRGRERRRAGADGVRVKEEGMEVS</sequence>
<reference evidence="1" key="1">
    <citation type="submission" date="2021-03" db="EMBL/GenBank/DDBJ databases">
        <authorList>
            <consortium name="DOE Joint Genome Institute"/>
            <person name="Ahrendt S."/>
            <person name="Looney B.P."/>
            <person name="Miyauchi S."/>
            <person name="Morin E."/>
            <person name="Drula E."/>
            <person name="Courty P.E."/>
            <person name="Chicoki N."/>
            <person name="Fauchery L."/>
            <person name="Kohler A."/>
            <person name="Kuo A."/>
            <person name="Labutti K."/>
            <person name="Pangilinan J."/>
            <person name="Lipzen A."/>
            <person name="Riley R."/>
            <person name="Andreopoulos W."/>
            <person name="He G."/>
            <person name="Johnson J."/>
            <person name="Barry K.W."/>
            <person name="Grigoriev I.V."/>
            <person name="Nagy L."/>
            <person name="Hibbett D."/>
            <person name="Henrissat B."/>
            <person name="Matheny P.B."/>
            <person name="Labbe J."/>
            <person name="Martin F."/>
        </authorList>
    </citation>
    <scope>NUCLEOTIDE SEQUENCE</scope>
    <source>
        <strain evidence="1">HHB10654</strain>
    </source>
</reference>
<protein>
    <submittedName>
        <fullName evidence="1">HLH-domain-containing protein</fullName>
    </submittedName>
</protein>
<reference evidence="1" key="2">
    <citation type="journal article" date="2022" name="New Phytol.">
        <title>Evolutionary transition to the ectomycorrhizal habit in the genomes of a hyperdiverse lineage of mushroom-forming fungi.</title>
        <authorList>
            <person name="Looney B."/>
            <person name="Miyauchi S."/>
            <person name="Morin E."/>
            <person name="Drula E."/>
            <person name="Courty P.E."/>
            <person name="Kohler A."/>
            <person name="Kuo A."/>
            <person name="LaButti K."/>
            <person name="Pangilinan J."/>
            <person name="Lipzen A."/>
            <person name="Riley R."/>
            <person name="Andreopoulos W."/>
            <person name="He G."/>
            <person name="Johnson J."/>
            <person name="Nolan M."/>
            <person name="Tritt A."/>
            <person name="Barry K.W."/>
            <person name="Grigoriev I.V."/>
            <person name="Nagy L.G."/>
            <person name="Hibbett D."/>
            <person name="Henrissat B."/>
            <person name="Matheny P.B."/>
            <person name="Labbe J."/>
            <person name="Martin F.M."/>
        </authorList>
    </citation>
    <scope>NUCLEOTIDE SEQUENCE</scope>
    <source>
        <strain evidence="1">HHB10654</strain>
    </source>
</reference>
<evidence type="ECO:0000313" key="2">
    <source>
        <dbReference type="Proteomes" id="UP000814140"/>
    </source>
</evidence>
<organism evidence="1 2">
    <name type="scientific">Artomyces pyxidatus</name>
    <dbReference type="NCBI Taxonomy" id="48021"/>
    <lineage>
        <taxon>Eukaryota</taxon>
        <taxon>Fungi</taxon>
        <taxon>Dikarya</taxon>
        <taxon>Basidiomycota</taxon>
        <taxon>Agaricomycotina</taxon>
        <taxon>Agaricomycetes</taxon>
        <taxon>Russulales</taxon>
        <taxon>Auriscalpiaceae</taxon>
        <taxon>Artomyces</taxon>
    </lineage>
</organism>
<accession>A0ACB8T2W6</accession>
<evidence type="ECO:0000313" key="1">
    <source>
        <dbReference type="EMBL" id="KAI0062727.1"/>
    </source>
</evidence>
<dbReference type="EMBL" id="MU277206">
    <property type="protein sequence ID" value="KAI0062727.1"/>
    <property type="molecule type" value="Genomic_DNA"/>
</dbReference>
<gene>
    <name evidence="1" type="ORF">BV25DRAFT_607849</name>
</gene>
<keyword evidence="2" id="KW-1185">Reference proteome</keyword>
<dbReference type="Proteomes" id="UP000814140">
    <property type="component" value="Unassembled WGS sequence"/>
</dbReference>
<proteinExistence type="predicted"/>
<comment type="caution">
    <text evidence="1">The sequence shown here is derived from an EMBL/GenBank/DDBJ whole genome shotgun (WGS) entry which is preliminary data.</text>
</comment>
<name>A0ACB8T2W6_9AGAM</name>